<reference evidence="1 2" key="1">
    <citation type="submission" date="2018-08" db="EMBL/GenBank/DDBJ databases">
        <title>Cellulomonas rhizosphaerae sp. nov., a novel actinomycete isolated from soil.</title>
        <authorList>
            <person name="Tian Y."/>
        </authorList>
    </citation>
    <scope>NUCLEOTIDE SEQUENCE [LARGE SCALE GENOMIC DNA]</scope>
    <source>
        <strain evidence="1 2">NEAU-TCZ24</strain>
    </source>
</reference>
<organism evidence="1 2">
    <name type="scientific">Cellulomonas rhizosphaerae</name>
    <dbReference type="NCBI Taxonomy" id="2293719"/>
    <lineage>
        <taxon>Bacteria</taxon>
        <taxon>Bacillati</taxon>
        <taxon>Actinomycetota</taxon>
        <taxon>Actinomycetes</taxon>
        <taxon>Micrococcales</taxon>
        <taxon>Cellulomonadaceae</taxon>
        <taxon>Cellulomonas</taxon>
    </lineage>
</organism>
<protein>
    <recommendedName>
        <fullName evidence="3">DUF3168 domain-containing protein</fullName>
    </recommendedName>
</protein>
<keyword evidence="2" id="KW-1185">Reference proteome</keyword>
<dbReference type="AlphaFoldDB" id="A0A413RJM7"/>
<gene>
    <name evidence="1" type="ORF">D1825_13475</name>
</gene>
<evidence type="ECO:0000313" key="2">
    <source>
        <dbReference type="Proteomes" id="UP000283374"/>
    </source>
</evidence>
<sequence length="137" mass="14395">MTSPAELHEALVAVLKAMPTVTGYDATVPTNIPTSTDGRALPYAVAWPSPGGAAEESAVHDTSGALDWTEQVTVAAGDVIWCLKAVHTVRATLAGRVLVANAGPLVDETPRSVTLQRDTDVSPPRWFVPLFFACLTA</sequence>
<evidence type="ECO:0000313" key="1">
    <source>
        <dbReference type="EMBL" id="RHA38738.1"/>
    </source>
</evidence>
<accession>A0A413RJM7</accession>
<proteinExistence type="predicted"/>
<name>A0A413RJM7_9CELL</name>
<dbReference type="EMBL" id="QWKP01000211">
    <property type="protein sequence ID" value="RHA38738.1"/>
    <property type="molecule type" value="Genomic_DNA"/>
</dbReference>
<comment type="caution">
    <text evidence="1">The sequence shown here is derived from an EMBL/GenBank/DDBJ whole genome shotgun (WGS) entry which is preliminary data.</text>
</comment>
<dbReference type="Proteomes" id="UP000283374">
    <property type="component" value="Unassembled WGS sequence"/>
</dbReference>
<evidence type="ECO:0008006" key="3">
    <source>
        <dbReference type="Google" id="ProtNLM"/>
    </source>
</evidence>